<evidence type="ECO:0000313" key="2">
    <source>
        <dbReference type="EMBL" id="OBT91471.1"/>
    </source>
</evidence>
<feature type="compositionally biased region" description="Basic residues" evidence="1">
    <location>
        <begin position="185"/>
        <end position="199"/>
    </location>
</feature>
<reference evidence="3" key="2">
    <citation type="journal article" date="2018" name="Nat. Commun.">
        <title>Extreme sensitivity to ultraviolet light in the fungal pathogen causing white-nose syndrome of bats.</title>
        <authorList>
            <person name="Palmer J.M."/>
            <person name="Drees K.P."/>
            <person name="Foster J.T."/>
            <person name="Lindner D.L."/>
        </authorList>
    </citation>
    <scope>NUCLEOTIDE SEQUENCE [LARGE SCALE GENOMIC DNA]</scope>
    <source>
        <strain evidence="3">UAMH 10579</strain>
    </source>
</reference>
<dbReference type="RefSeq" id="XP_018125204.1">
    <property type="nucleotide sequence ID" value="XM_018279953.2"/>
</dbReference>
<dbReference type="AlphaFoldDB" id="A0A1B8G6M1"/>
<evidence type="ECO:0000256" key="1">
    <source>
        <dbReference type="SAM" id="MobiDB-lite"/>
    </source>
</evidence>
<dbReference type="EMBL" id="KV460290">
    <property type="protein sequence ID" value="OBT91471.1"/>
    <property type="molecule type" value="Genomic_DNA"/>
</dbReference>
<evidence type="ECO:0000313" key="3">
    <source>
        <dbReference type="Proteomes" id="UP000091956"/>
    </source>
</evidence>
<dbReference type="STRING" id="342668.A0A1B8G6M1"/>
<name>A0A1B8G6M1_9PEZI</name>
<feature type="compositionally biased region" description="Polar residues" evidence="1">
    <location>
        <begin position="126"/>
        <end position="139"/>
    </location>
</feature>
<dbReference type="Proteomes" id="UP000091956">
    <property type="component" value="Unassembled WGS sequence"/>
</dbReference>
<dbReference type="OrthoDB" id="5350396at2759"/>
<feature type="compositionally biased region" description="Polar residues" evidence="1">
    <location>
        <begin position="50"/>
        <end position="75"/>
    </location>
</feature>
<feature type="compositionally biased region" description="Polar residues" evidence="1">
    <location>
        <begin position="29"/>
        <end position="43"/>
    </location>
</feature>
<reference evidence="2 3" key="1">
    <citation type="submission" date="2016-03" db="EMBL/GenBank/DDBJ databases">
        <title>Comparative genomics of Pseudogymnoascus destructans, the fungus causing white-nose syndrome of bats.</title>
        <authorList>
            <person name="Palmer J.M."/>
            <person name="Drees K.P."/>
            <person name="Foster J.T."/>
            <person name="Lindner D.L."/>
        </authorList>
    </citation>
    <scope>NUCLEOTIDE SEQUENCE [LARGE SCALE GENOMIC DNA]</scope>
    <source>
        <strain evidence="2 3">UAMH 10579</strain>
    </source>
</reference>
<proteinExistence type="predicted"/>
<organism evidence="2 3">
    <name type="scientific">Pseudogymnoascus verrucosus</name>
    <dbReference type="NCBI Taxonomy" id="342668"/>
    <lineage>
        <taxon>Eukaryota</taxon>
        <taxon>Fungi</taxon>
        <taxon>Dikarya</taxon>
        <taxon>Ascomycota</taxon>
        <taxon>Pezizomycotina</taxon>
        <taxon>Leotiomycetes</taxon>
        <taxon>Thelebolales</taxon>
        <taxon>Thelebolaceae</taxon>
        <taxon>Pseudogymnoascus</taxon>
    </lineage>
</organism>
<feature type="compositionally biased region" description="Low complexity" evidence="1">
    <location>
        <begin position="204"/>
        <end position="218"/>
    </location>
</feature>
<protein>
    <submittedName>
        <fullName evidence="2">Uncharacterized protein</fullName>
    </submittedName>
</protein>
<dbReference type="GeneID" id="28843942"/>
<sequence>MPPKKDKFPPQKGNIYQFFKPVPPKPQTKDATTNVSDKPSITITKKENEQPISQSEPADAQPLSSDPQMTSQLTIEDSDEESGLSDTRSDILELSEPHAASHPPTTVADRENGLSLPHPKPAEAQPFSSQPRMTNQLTIEDSDEDSDLSDLGSDPSEPSPPHIISYEPASTSTPAGELPAAARTARARTAPHLKPTPKLKTKDSGSSLSDTYSTTTTKSKNEHSPPKPQAAHAQSVPAKTEMTTGQQKSWDSFTKDDGSSGSDSDLPDLFTPPTTSQNPTRSTRKLRDTGSTTKYRAPPYASPLTVQPKHKYKFSITSLVSQSQRHEATEASAQRAKTILDEPGNGEEAGQQDDKDALLESMIADKDADSADKILQAVARTEATSTEKRWYFFDPDSKTPTNKPTETPANISKIYQKWNQGDKIARDSTAASGAMSNVAHAQEELSEEKFLWILETSCIEPATDLEESYFNALLAAPEAIRKYLRPKTVKGMFDLLGALPQATDRKANVEAVGVYKKAYKGREWNTLQRYIKFLGDAAKFATPVTCAYTMSLLARLCADNLVKENYSVLCIVRSAMGELCDAIAKHDAWKISCRKICSNIYNTVAQEPLCLQIIECIPASNPCLHDLRRRLSLAVFCQDCDLTQKPVEEKLELRKLVQVLGSPRFQINRETDYVQLAALISLLDIAIGDGSAVDFDVSDPQAEEEYNSCLDELAYQLKIIWSSINDRGTLSPSRIHTKRTVEKLRNRLLETIRTRLKPKQSIFDLPGQGGDREGALKQSAFMTKHFRKPITNA</sequence>
<feature type="region of interest" description="Disordered" evidence="1">
    <location>
        <begin position="1"/>
        <end position="308"/>
    </location>
</feature>
<feature type="compositionally biased region" description="Polar residues" evidence="1">
    <location>
        <begin position="272"/>
        <end position="281"/>
    </location>
</feature>
<gene>
    <name evidence="2" type="ORF">VE01_10556</name>
</gene>
<keyword evidence="3" id="KW-1185">Reference proteome</keyword>
<accession>A0A1B8G6M1</accession>
<feature type="region of interest" description="Disordered" evidence="1">
    <location>
        <begin position="320"/>
        <end position="353"/>
    </location>
</feature>
<feature type="compositionally biased region" description="Polar residues" evidence="1">
    <location>
        <begin position="241"/>
        <end position="252"/>
    </location>
</feature>